<name>A0A5K3G0V5_MESCO</name>
<proteinExistence type="predicted"/>
<dbReference type="AlphaFoldDB" id="A0A5K3G0V5"/>
<reference evidence="1" key="1">
    <citation type="submission" date="2019-11" db="UniProtKB">
        <authorList>
            <consortium name="WormBaseParasite"/>
        </authorList>
    </citation>
    <scope>IDENTIFICATION</scope>
</reference>
<protein>
    <submittedName>
        <fullName evidence="1">Uncharacterized protein</fullName>
    </submittedName>
</protein>
<organism evidence="1">
    <name type="scientific">Mesocestoides corti</name>
    <name type="common">Flatworm</name>
    <dbReference type="NCBI Taxonomy" id="53468"/>
    <lineage>
        <taxon>Eukaryota</taxon>
        <taxon>Metazoa</taxon>
        <taxon>Spiralia</taxon>
        <taxon>Lophotrochozoa</taxon>
        <taxon>Platyhelminthes</taxon>
        <taxon>Cestoda</taxon>
        <taxon>Eucestoda</taxon>
        <taxon>Cyclophyllidea</taxon>
        <taxon>Mesocestoididae</taxon>
        <taxon>Mesocestoides</taxon>
    </lineage>
</organism>
<evidence type="ECO:0000313" key="1">
    <source>
        <dbReference type="WBParaSite" id="MCU_012606-RA"/>
    </source>
</evidence>
<accession>A0A5K3G0V5</accession>
<dbReference type="WBParaSite" id="MCU_012606-RA">
    <property type="protein sequence ID" value="MCU_012606-RA"/>
    <property type="gene ID" value="MCU_012606"/>
</dbReference>
<sequence>MTSIVKYPSPNWKKTGTTSKAFLTNHNPDPHVRRILFVTTTLAAPPNICCSSFVT</sequence>